<gene>
    <name evidence="1" type="ORF">OGAPHI_002718</name>
</gene>
<accession>A0A9P8PB10</accession>
<dbReference type="Proteomes" id="UP000769157">
    <property type="component" value="Unassembled WGS sequence"/>
</dbReference>
<reference evidence="1" key="1">
    <citation type="journal article" date="2021" name="Open Biol.">
        <title>Shared evolutionary footprints suggest mitochondrial oxidative damage underlies multiple complex I losses in fungi.</title>
        <authorList>
            <person name="Schikora-Tamarit M.A."/>
            <person name="Marcet-Houben M."/>
            <person name="Nosek J."/>
            <person name="Gabaldon T."/>
        </authorList>
    </citation>
    <scope>NUCLEOTIDE SEQUENCE</scope>
    <source>
        <strain evidence="1">CBS6075</strain>
    </source>
</reference>
<protein>
    <submittedName>
        <fullName evidence="1">Uncharacterized protein</fullName>
    </submittedName>
</protein>
<keyword evidence="2" id="KW-1185">Reference proteome</keyword>
<comment type="caution">
    <text evidence="1">The sequence shown here is derived from an EMBL/GenBank/DDBJ whole genome shotgun (WGS) entry which is preliminary data.</text>
</comment>
<dbReference type="AlphaFoldDB" id="A0A9P8PB10"/>
<evidence type="ECO:0000313" key="1">
    <source>
        <dbReference type="EMBL" id="KAH3668963.1"/>
    </source>
</evidence>
<sequence>MAALEARTSAAFLMSLALSTSALAWIILDSPILLASAAIDSELETPGGRLKSLISKLSTLTPQLAAGSAMISSMDWAISSLLSIASCKFRAPSTCDGDVVLGVAGQSWDLHGFQGDVRMVQLLAQWVDFGQSRVNRLVQLTKLGNKTDITLINVSVRVREAEAARNGTEGSKTRTNSVDQGPVPAIGWGIPLECIRGLEVFSGPWLFCDHGACSARALGLHKILVSLEAVIRRDVVEVIIFVRGSH</sequence>
<dbReference type="EMBL" id="JAEUBE010000158">
    <property type="protein sequence ID" value="KAH3668963.1"/>
    <property type="molecule type" value="Genomic_DNA"/>
</dbReference>
<reference evidence="1" key="2">
    <citation type="submission" date="2021-01" db="EMBL/GenBank/DDBJ databases">
        <authorList>
            <person name="Schikora-Tamarit M.A."/>
        </authorList>
    </citation>
    <scope>NUCLEOTIDE SEQUENCE</scope>
    <source>
        <strain evidence="1">CBS6075</strain>
    </source>
</reference>
<name>A0A9P8PB10_9ASCO</name>
<dbReference type="GeneID" id="70234685"/>
<dbReference type="RefSeq" id="XP_046063377.1">
    <property type="nucleotide sequence ID" value="XM_046203619.1"/>
</dbReference>
<organism evidence="1 2">
    <name type="scientific">Ogataea philodendri</name>
    <dbReference type="NCBI Taxonomy" id="1378263"/>
    <lineage>
        <taxon>Eukaryota</taxon>
        <taxon>Fungi</taxon>
        <taxon>Dikarya</taxon>
        <taxon>Ascomycota</taxon>
        <taxon>Saccharomycotina</taxon>
        <taxon>Pichiomycetes</taxon>
        <taxon>Pichiales</taxon>
        <taxon>Pichiaceae</taxon>
        <taxon>Ogataea</taxon>
    </lineage>
</organism>
<evidence type="ECO:0000313" key="2">
    <source>
        <dbReference type="Proteomes" id="UP000769157"/>
    </source>
</evidence>
<proteinExistence type="predicted"/>